<reference evidence="1 2" key="1">
    <citation type="journal article" date="2020" name="Sci. Rep.">
        <title>Morphology, ultrastructure, genomics, and phylogeny of Euplotes vanleeuwenhoeki sp. nov. and its ultra-reduced endosymbiont Candidatus Pinguicoccus supinus sp. nov.</title>
        <authorList>
            <person name="Serra V."/>
            <person name="Gammuto L."/>
            <person name="Nitla V."/>
            <person name="Castelli M."/>
            <person name="Lanzoni O."/>
            <person name="Sassera D."/>
            <person name="Bandi C."/>
            <person name="Sandeep B.V."/>
            <person name="Verni F."/>
            <person name="Modeo L."/>
            <person name="Petroni G."/>
        </authorList>
    </citation>
    <scope>NUCLEOTIDE SEQUENCE [LARGE SCALE GENOMIC DNA]</scope>
    <source>
        <strain evidence="1 2">KKR18_Esm</strain>
    </source>
</reference>
<evidence type="ECO:0000313" key="1">
    <source>
        <dbReference type="EMBL" id="QPJ58512.1"/>
    </source>
</evidence>
<dbReference type="KEGG" id="psup:E5P55_00900"/>
<keyword evidence="2" id="KW-1185">Reference proteome</keyword>
<proteinExistence type="predicted"/>
<organism evidence="1 2">
    <name type="scientific">Candidatus Pinguicoccus supinus</name>
    <dbReference type="NCBI Taxonomy" id="2529394"/>
    <lineage>
        <taxon>Bacteria</taxon>
        <taxon>Pseudomonadati</taxon>
        <taxon>Verrucomicrobiota</taxon>
        <taxon>Candidatus Pinguicoccus</taxon>
    </lineage>
</organism>
<protein>
    <submittedName>
        <fullName evidence="1">Uncharacterized protein</fullName>
    </submittedName>
</protein>
<dbReference type="Proteomes" id="UP000594451">
    <property type="component" value="Chromosome"/>
</dbReference>
<sequence>MFYLKPLGDNFKFQLSSRNIDIFKLNNNSSFSVLDLLKYDQIFMHVSFFNLFFSKKKSKIYEI</sequence>
<accession>A0A7T0BSJ7</accession>
<dbReference type="AlphaFoldDB" id="A0A7T0BSJ7"/>
<name>A0A7T0BSJ7_9BACT</name>
<evidence type="ECO:0000313" key="2">
    <source>
        <dbReference type="Proteomes" id="UP000594451"/>
    </source>
</evidence>
<gene>
    <name evidence="1" type="ORF">E5P55_00900</name>
</gene>
<dbReference type="EMBL" id="CP039370">
    <property type="protein sequence ID" value="QPJ58512.1"/>
    <property type="molecule type" value="Genomic_DNA"/>
</dbReference>